<dbReference type="SMART" id="SM00145">
    <property type="entry name" value="PI3Ka"/>
    <property type="match status" value="1"/>
</dbReference>
<dbReference type="Pfam" id="PF00454">
    <property type="entry name" value="PI3_PI4_kinase"/>
    <property type="match status" value="1"/>
</dbReference>
<dbReference type="SUPFAM" id="SSF48371">
    <property type="entry name" value="ARM repeat"/>
    <property type="match status" value="2"/>
</dbReference>
<dbReference type="PROSITE" id="PS51545">
    <property type="entry name" value="PIK_HELICAL"/>
    <property type="match status" value="1"/>
</dbReference>
<feature type="domain" description="PI3K/PI4K catalytic" evidence="5">
    <location>
        <begin position="1714"/>
        <end position="1983"/>
    </location>
</feature>
<dbReference type="InterPro" id="IPR000403">
    <property type="entry name" value="PI3/4_kinase_cat_dom"/>
</dbReference>
<organism evidence="7 8">
    <name type="scientific">Ceratocystis fimbriata f. sp. platani</name>
    <dbReference type="NCBI Taxonomy" id="88771"/>
    <lineage>
        <taxon>Eukaryota</taxon>
        <taxon>Fungi</taxon>
        <taxon>Dikarya</taxon>
        <taxon>Ascomycota</taxon>
        <taxon>Pezizomycotina</taxon>
        <taxon>Sordariomycetes</taxon>
        <taxon>Hypocreomycetidae</taxon>
        <taxon>Microascales</taxon>
        <taxon>Ceratocystidaceae</taxon>
        <taxon>Ceratocystis</taxon>
    </lineage>
</organism>
<evidence type="ECO:0000313" key="8">
    <source>
        <dbReference type="Proteomes" id="UP000034841"/>
    </source>
</evidence>
<dbReference type="SUPFAM" id="SSF56112">
    <property type="entry name" value="Protein kinase-like (PK-like)"/>
    <property type="match status" value="1"/>
</dbReference>
<evidence type="ECO:0000256" key="2">
    <source>
        <dbReference type="ARBA" id="ARBA00012169"/>
    </source>
</evidence>
<dbReference type="InterPro" id="IPR016024">
    <property type="entry name" value="ARM-type_fold"/>
</dbReference>
<proteinExistence type="inferred from homology"/>
<dbReference type="InterPro" id="IPR011009">
    <property type="entry name" value="Kinase-like_dom_sf"/>
</dbReference>
<dbReference type="GO" id="GO:0006995">
    <property type="term" value="P:cellular response to nitrogen starvation"/>
    <property type="evidence" value="ECO:0007669"/>
    <property type="project" value="EnsemblFungi"/>
</dbReference>
<sequence length="1999" mass="221348">MARDFRQRALDKIASLAATSSYSSFDRSDFDRLCSACSTATRAKDAANGFVPNTRSVAGAPAPMARVPMTIREFQVLVSLCKAAPNIHSVQNAQRLAYQLAPYIQEAHMQLFAPSPYFRKVEPSPSESLTFHVSAALLHLGKAFPELQDRISDNLWAYLASCAAVAEKIEPPQDDDEPNLDDAMHTATIAVSLLGFLDAVASQPDFWTPASRLSLVQNVRRLLSDRFLVAMETAFSTLRVAPTGHRTVKEWKRYLKHYTLSGRPLSSMLVQRSFTWLLISVTSLLIVPANELRGSHILDVLMSGKELPEPVAVRTGDANTDTISVYTKMATASMLYFEAGADFVVQLGSSLQQRLAFSVKSAALIAYVNCAVLNDDAADPDTIMAWLEEILADPVQMADELLASTVLRGLAVLCRLSPDYALGVSRLLPRFIIQSSPNQNIIALASHSLAYVLQILSKDAVITTLYSLGNFLSPASERPRAKELANGTGPAAVSGPETAPEPANGYGALYSEGVTTGSFMSLSGDAAEEAGVVHANVVQAICGIAQDCNDEKITALAQSMLLQKFGKVNSQVDAQLIAAAGALALKSGVLEFRSLLKMYARISHQGVSENSENLLDAVMKARTYLSTHLNRDSPLYSIYWEYLLDSVIALGDVSRQDHTKEADVQLAAREIAQLLKPLAVFMSTSNPALATAEGDKSFGLLRDAWFNITVYGFLPSTDRGKAHLADLRTIALHSPPLVAEQPGEKIESDIELNTVLRRAMSSEREAIQKKSLSELLPSRASEIRGLSYRKVIFLQAVYLVESLRADAGDCTKALSYFVEPSMRKGDLSGPMDVIAATVVDKYLHKTLQAADPAFSAQYVAYQLASIFSSCCHRVERVQQAAFACADRILNDVPSALCYRSSLFALLELLSLMWTGCLEAETDVYDPRSVFTSSLGKVTIELSQNYTHRRSTMDLLYRKAKSWVTAALALAPADVKGLLQTYLSEYDDAGAYGHISLGRSFALEMGSLLPSTDQRLQAMDRIGDISVNTASDFIAQYTTRQEYRFGETLPTRGTELLSYMRANNRHESFMLGKGPEAATSLNESASAATALQHIEARILSRKPTPLSEVREILRRAAALLCRSPHDETAAAHHLVSIPFAMFTRRSLKLGVSLWLGVVNENPRLEPRLLNEIAHHWEATVHKKQGMFNPALAHPDPFFLRCDFSPTDLKALAKRKQLVHNLLSPHTSLLQFFTSHFNATRLGSPDTQRIFLRLLDTTLDALRHTSAHPLARDLRFQIVLFGLRVLRLSSTIGAVAQWRLKDKILSAALGWFRFAPRWSFGSNLLQMKTELRLLSDVMTALKAVNSIGAQGTNNIRSLQAKEQLLNLLLESELQRLAVWVYPLPDSAKHAGIASARARNTIEAELIPLVRTAWSQDPSIAIELVSRFNWPRIHKEVRWLLLNVPSNAINEPEALPVLFGGKLPEDVTFLQLKHLLFWAPVNPLTAVTLFLPEYKNNPFVMQYAMRALESHPINVTFFYVPQIVQTLRYDALGYVERYILETAQFSQLFAHQIIWNMKANAYKDDDGQIPDELKPTLDNIMNKMVASFSVEDRVFYEREFAFFDEVTGVSGKLKPFIKSSREIKKQKIEEELRKIKVEVGVYLPSNPDGVVIGIDRKSGKPLQSHAKAPYLATFRVQKRDVDDGGDDLMQLPLDDSDPAPEGGADVTIALNNNTAPKANGVSEANSTVPPNAVVASVPAPMEVWQSCIFKVGDDCRQDVLALQMIAAFRGIFNSVGLDVFVYPYRVIATAPGCGVIEVLPNSISRDMLGREAVNKLYDYFVSKYGNEDSLRFQAARANFVKSMAAYSVISFLLQFKDRHNGNIMIDDQGHILHIDFGFCFDIAPGGIKFERAPFKLTTEMMAVMGGSPDHQAFRWFEELCVKAFLAARPYAHKLAEIVHLMMDSGLPCFKPESVKHFVDRFVLDKSEKEAADFMRDLIHKSYASYSTGIYDHFQLLTNGIPY</sequence>
<dbReference type="Gene3D" id="1.10.1070.11">
    <property type="entry name" value="Phosphatidylinositol 3-/4-kinase, catalytic domain"/>
    <property type="match status" value="1"/>
</dbReference>
<dbReference type="GO" id="GO:0061909">
    <property type="term" value="P:autophagosome-lysosome fusion"/>
    <property type="evidence" value="ECO:0007669"/>
    <property type="project" value="EnsemblFungi"/>
</dbReference>
<keyword evidence="4 7" id="KW-0418">Kinase</keyword>
<dbReference type="InterPro" id="IPR001263">
    <property type="entry name" value="PI3K_accessory_dom"/>
</dbReference>
<dbReference type="PROSITE" id="PS00916">
    <property type="entry name" value="PI3_4_KINASE_2"/>
    <property type="match status" value="1"/>
</dbReference>
<dbReference type="Gene3D" id="1.25.40.70">
    <property type="entry name" value="Phosphatidylinositol 3-kinase, accessory domain (PIK)"/>
    <property type="match status" value="1"/>
</dbReference>
<dbReference type="GO" id="GO:0005737">
    <property type="term" value="C:cytoplasm"/>
    <property type="evidence" value="ECO:0007669"/>
    <property type="project" value="TreeGrafter"/>
</dbReference>
<dbReference type="Proteomes" id="UP000034841">
    <property type="component" value="Unassembled WGS sequence"/>
</dbReference>
<dbReference type="InterPro" id="IPR045495">
    <property type="entry name" value="PI4K_N"/>
</dbReference>
<dbReference type="EMBL" id="LBBL01000125">
    <property type="protein sequence ID" value="KKF95011.1"/>
    <property type="molecule type" value="Genomic_DNA"/>
</dbReference>
<dbReference type="PANTHER" id="PTHR10048:SF15">
    <property type="entry name" value="PHOSPHATIDYLINOSITOL 4-KINASE ALPHA"/>
    <property type="match status" value="1"/>
</dbReference>
<reference evidence="7 8" key="1">
    <citation type="submission" date="2015-04" db="EMBL/GenBank/DDBJ databases">
        <title>Genome sequence of Ceratocystis platani, a major pathogen of plane trees.</title>
        <authorList>
            <person name="Belbahri L."/>
        </authorList>
    </citation>
    <scope>NUCLEOTIDE SEQUENCE [LARGE SCALE GENOMIC DNA]</scope>
    <source>
        <strain evidence="7 8">CFO</strain>
    </source>
</reference>
<dbReference type="PROSITE" id="PS00915">
    <property type="entry name" value="PI3_4_KINASE_1"/>
    <property type="match status" value="1"/>
</dbReference>
<dbReference type="GO" id="GO:0000422">
    <property type="term" value="P:autophagy of mitochondrion"/>
    <property type="evidence" value="ECO:0007669"/>
    <property type="project" value="EnsemblFungi"/>
</dbReference>
<keyword evidence="8" id="KW-1185">Reference proteome</keyword>
<evidence type="ECO:0000256" key="1">
    <source>
        <dbReference type="ARBA" id="ARBA00006209"/>
    </source>
</evidence>
<gene>
    <name evidence="7" type="primary">STT4</name>
    <name evidence="7" type="ORF">CFO_g2652</name>
</gene>
<dbReference type="Pfam" id="PF00613">
    <property type="entry name" value="PI3Ka"/>
    <property type="match status" value="1"/>
</dbReference>
<dbReference type="OrthoDB" id="10264149at2759"/>
<evidence type="ECO:0000256" key="4">
    <source>
        <dbReference type="ARBA" id="ARBA00022777"/>
    </source>
</evidence>
<dbReference type="GO" id="GO:0140504">
    <property type="term" value="P:microlipophagy"/>
    <property type="evidence" value="ECO:0007669"/>
    <property type="project" value="EnsemblFungi"/>
</dbReference>
<comment type="caution">
    <text evidence="7">The sequence shown here is derived from an EMBL/GenBank/DDBJ whole genome shotgun (WGS) entry which is preliminary data.</text>
</comment>
<dbReference type="InterPro" id="IPR015433">
    <property type="entry name" value="PI3/4_kinase"/>
</dbReference>
<dbReference type="GO" id="GO:0030866">
    <property type="term" value="P:cortical actin cytoskeleton organization"/>
    <property type="evidence" value="ECO:0007669"/>
    <property type="project" value="EnsemblFungi"/>
</dbReference>
<dbReference type="FunFam" id="1.25.40.70:FF:000011">
    <property type="entry name" value="Phosphatidylinositol 4-kinase alpha"/>
    <property type="match status" value="1"/>
</dbReference>
<feature type="domain" description="PIK helical" evidence="6">
    <location>
        <begin position="1393"/>
        <end position="1580"/>
    </location>
</feature>
<dbReference type="Gene3D" id="3.30.1010.10">
    <property type="entry name" value="Phosphatidylinositol 3-kinase Catalytic Subunit, Chain A, domain 4"/>
    <property type="match status" value="1"/>
</dbReference>
<dbReference type="CDD" id="cd05167">
    <property type="entry name" value="PI4Kc_III_alpha"/>
    <property type="match status" value="1"/>
</dbReference>
<dbReference type="GO" id="GO:0048015">
    <property type="term" value="P:phosphatidylinositol-mediated signaling"/>
    <property type="evidence" value="ECO:0007669"/>
    <property type="project" value="TreeGrafter"/>
</dbReference>
<name>A0A0F8B1E8_CERFI</name>
<dbReference type="InterPro" id="IPR042236">
    <property type="entry name" value="PI3K_accessory_sf"/>
</dbReference>
<dbReference type="Pfam" id="PF19274">
    <property type="entry name" value="PI4K_N"/>
    <property type="match status" value="1"/>
</dbReference>
<dbReference type="InterPro" id="IPR018936">
    <property type="entry name" value="PI3/4_kinase_CS"/>
</dbReference>
<evidence type="ECO:0000259" key="6">
    <source>
        <dbReference type="PROSITE" id="PS51545"/>
    </source>
</evidence>
<accession>A0A0F8B1E8</accession>
<dbReference type="SMART" id="SM00146">
    <property type="entry name" value="PI3Kc"/>
    <property type="match status" value="1"/>
</dbReference>
<comment type="similarity">
    <text evidence="1">Belongs to the PI3/PI4-kinase family. Type III PI4K subfamily.</text>
</comment>
<dbReference type="GO" id="GO:0005886">
    <property type="term" value="C:plasma membrane"/>
    <property type="evidence" value="ECO:0007669"/>
    <property type="project" value="EnsemblFungi"/>
</dbReference>
<dbReference type="PROSITE" id="PS50290">
    <property type="entry name" value="PI3_4_KINASE_3"/>
    <property type="match status" value="1"/>
</dbReference>
<keyword evidence="3 7" id="KW-0808">Transferase</keyword>
<dbReference type="GO" id="GO:0046854">
    <property type="term" value="P:phosphatidylinositol phosphate biosynthetic process"/>
    <property type="evidence" value="ECO:0007669"/>
    <property type="project" value="EnsemblFungi"/>
</dbReference>
<dbReference type="InterPro" id="IPR036940">
    <property type="entry name" value="PI3/4_kinase_cat_sf"/>
</dbReference>
<dbReference type="PANTHER" id="PTHR10048">
    <property type="entry name" value="PHOSPHATIDYLINOSITOL KINASE"/>
    <property type="match status" value="1"/>
</dbReference>
<dbReference type="GO" id="GO:0060237">
    <property type="term" value="P:regulation of fungal-type cell wall organization"/>
    <property type="evidence" value="ECO:0007669"/>
    <property type="project" value="EnsemblFungi"/>
</dbReference>
<dbReference type="GO" id="GO:0004430">
    <property type="term" value="F:1-phosphatidylinositol 4-kinase activity"/>
    <property type="evidence" value="ECO:0007669"/>
    <property type="project" value="UniProtKB-EC"/>
</dbReference>
<dbReference type="FunFam" id="1.10.1070.11:FF:000022">
    <property type="entry name" value="Phosphatidylinositol 4-kinase stt4"/>
    <property type="match status" value="1"/>
</dbReference>
<protein>
    <recommendedName>
        <fullName evidence="2">1-phosphatidylinositol 4-kinase</fullName>
        <ecNumber evidence="2">2.7.1.67</ecNumber>
    </recommendedName>
</protein>
<evidence type="ECO:0000256" key="3">
    <source>
        <dbReference type="ARBA" id="ARBA00022679"/>
    </source>
</evidence>
<evidence type="ECO:0000259" key="5">
    <source>
        <dbReference type="PROSITE" id="PS50290"/>
    </source>
</evidence>
<evidence type="ECO:0000313" key="7">
    <source>
        <dbReference type="EMBL" id="KKF95011.1"/>
    </source>
</evidence>
<dbReference type="EC" id="2.7.1.67" evidence="2"/>